<dbReference type="PANTHER" id="PTHR21666">
    <property type="entry name" value="PEPTIDASE-RELATED"/>
    <property type="match status" value="1"/>
</dbReference>
<evidence type="ECO:0000256" key="2">
    <source>
        <dbReference type="SAM" id="Phobius"/>
    </source>
</evidence>
<keyword evidence="2" id="KW-1133">Transmembrane helix</keyword>
<evidence type="ECO:0000256" key="1">
    <source>
        <dbReference type="ARBA" id="ARBA00022729"/>
    </source>
</evidence>
<reference evidence="4 5" key="1">
    <citation type="submission" date="2023-09" db="EMBL/GenBank/DDBJ databases">
        <title>Novel taxa isolated from Blanes Bay.</title>
        <authorList>
            <person name="Rey-Velasco X."/>
            <person name="Lucena T."/>
        </authorList>
    </citation>
    <scope>NUCLEOTIDE SEQUENCE [LARGE SCALE GENOMIC DNA]</scope>
    <source>
        <strain evidence="4 5">S334</strain>
    </source>
</reference>
<dbReference type="Proteomes" id="UP001250656">
    <property type="component" value="Unassembled WGS sequence"/>
</dbReference>
<gene>
    <name evidence="4" type="ORF">RQM65_09610</name>
</gene>
<keyword evidence="4" id="KW-0378">Hydrolase</keyword>
<protein>
    <submittedName>
        <fullName evidence="4">M23 family metallopeptidase</fullName>
        <ecNumber evidence="4">3.4.-.-</ecNumber>
    </submittedName>
</protein>
<keyword evidence="2" id="KW-0472">Membrane</keyword>
<keyword evidence="2" id="KW-0812">Transmembrane</keyword>
<proteinExistence type="predicted"/>
<dbReference type="PANTHER" id="PTHR21666:SF289">
    <property type="entry name" value="L-ALA--D-GLU ENDOPEPTIDASE"/>
    <property type="match status" value="1"/>
</dbReference>
<dbReference type="InterPro" id="IPR050570">
    <property type="entry name" value="Cell_wall_metabolism_enzyme"/>
</dbReference>
<keyword evidence="1" id="KW-0732">Signal</keyword>
<sequence length="292" mass="32850">MSSTAKKKGKKRRQIRRKLLHKYRLVILNESTFEEKISFKLSRLNVFVTGSLFIIGLIALTTLLIAFTPLREYIPGYSSTKLKKQATDLTYKTDSLVANLENTNRYIETIRMVLSGDIETEETNLDSIREQFELDPSSIDLTPIKEDSMLRAEVEMEDKYNLFERETTGAELVLFPPLSGVVSNTYDAGKRHYAVDITAPMNTPVKAVANGTVIFAEWTAETGYVILIEHKEGLLSVYKHNGSLSKEQGDIVRSGEVIASVGNTGEFTTGPHLHFELWSDGDTVNPLDYIDF</sequence>
<evidence type="ECO:0000313" key="4">
    <source>
        <dbReference type="EMBL" id="MDT7828916.1"/>
    </source>
</evidence>
<dbReference type="SUPFAM" id="SSF51261">
    <property type="entry name" value="Duplicated hybrid motif"/>
    <property type="match status" value="1"/>
</dbReference>
<dbReference type="Pfam" id="PF01551">
    <property type="entry name" value="Peptidase_M23"/>
    <property type="match status" value="1"/>
</dbReference>
<evidence type="ECO:0000259" key="3">
    <source>
        <dbReference type="Pfam" id="PF01551"/>
    </source>
</evidence>
<feature type="domain" description="M23ase beta-sheet core" evidence="3">
    <location>
        <begin position="191"/>
        <end position="286"/>
    </location>
</feature>
<dbReference type="EC" id="3.4.-.-" evidence="4"/>
<dbReference type="InterPro" id="IPR016047">
    <property type="entry name" value="M23ase_b-sheet_dom"/>
</dbReference>
<dbReference type="EMBL" id="JAVTTP010000001">
    <property type="protein sequence ID" value="MDT7828916.1"/>
    <property type="molecule type" value="Genomic_DNA"/>
</dbReference>
<keyword evidence="5" id="KW-1185">Reference proteome</keyword>
<dbReference type="CDD" id="cd12797">
    <property type="entry name" value="M23_peptidase"/>
    <property type="match status" value="1"/>
</dbReference>
<comment type="caution">
    <text evidence="4">The sequence shown here is derived from an EMBL/GenBank/DDBJ whole genome shotgun (WGS) entry which is preliminary data.</text>
</comment>
<name>A0ABU3L6G2_9FLAO</name>
<evidence type="ECO:0000313" key="5">
    <source>
        <dbReference type="Proteomes" id="UP001250656"/>
    </source>
</evidence>
<dbReference type="GO" id="GO:0016787">
    <property type="term" value="F:hydrolase activity"/>
    <property type="evidence" value="ECO:0007669"/>
    <property type="project" value="UniProtKB-KW"/>
</dbReference>
<accession>A0ABU3L6G2</accession>
<dbReference type="InterPro" id="IPR011055">
    <property type="entry name" value="Dup_hybrid_motif"/>
</dbReference>
<dbReference type="Gene3D" id="2.70.70.10">
    <property type="entry name" value="Glucose Permease (Domain IIA)"/>
    <property type="match status" value="1"/>
</dbReference>
<organism evidence="4 5">
    <name type="scientific">Pricia mediterranea</name>
    <dbReference type="NCBI Taxonomy" id="3076079"/>
    <lineage>
        <taxon>Bacteria</taxon>
        <taxon>Pseudomonadati</taxon>
        <taxon>Bacteroidota</taxon>
        <taxon>Flavobacteriia</taxon>
        <taxon>Flavobacteriales</taxon>
        <taxon>Flavobacteriaceae</taxon>
        <taxon>Pricia</taxon>
    </lineage>
</organism>
<feature type="transmembrane region" description="Helical" evidence="2">
    <location>
        <begin position="46"/>
        <end position="67"/>
    </location>
</feature>
<dbReference type="RefSeq" id="WP_314014521.1">
    <property type="nucleotide sequence ID" value="NZ_JAVTTP010000001.1"/>
</dbReference>